<feature type="active site" evidence="9">
    <location>
        <position position="686"/>
    </location>
</feature>
<evidence type="ECO:0000313" key="14">
    <source>
        <dbReference type="Proteomes" id="UP001347796"/>
    </source>
</evidence>
<evidence type="ECO:0000256" key="11">
    <source>
        <dbReference type="SAM" id="SignalP"/>
    </source>
</evidence>
<feature type="active site" evidence="8">
    <location>
        <position position="633"/>
    </location>
</feature>
<proteinExistence type="inferred from homology"/>
<dbReference type="Gene3D" id="1.50.10.10">
    <property type="match status" value="1"/>
</dbReference>
<dbReference type="GO" id="GO:0030245">
    <property type="term" value="P:cellulose catabolic process"/>
    <property type="evidence" value="ECO:0007669"/>
    <property type="project" value="UniProtKB-KW"/>
</dbReference>
<evidence type="ECO:0000256" key="3">
    <source>
        <dbReference type="ARBA" id="ARBA00022801"/>
    </source>
</evidence>
<evidence type="ECO:0000259" key="12">
    <source>
        <dbReference type="Pfam" id="PF00759"/>
    </source>
</evidence>
<comment type="similarity">
    <text evidence="2 8 10">Belongs to the glycosyl hydrolase 9 (cellulase E) family.</text>
</comment>
<dbReference type="PROSITE" id="PS00698">
    <property type="entry name" value="GH9_3"/>
    <property type="match status" value="1"/>
</dbReference>
<comment type="catalytic activity">
    <reaction evidence="1 10">
        <text>Endohydrolysis of (1-&gt;4)-beta-D-glucosidic linkages in cellulose, lichenin and cereal beta-D-glucans.</text>
        <dbReference type="EC" id="3.2.1.4"/>
    </reaction>
</comment>
<evidence type="ECO:0000256" key="2">
    <source>
        <dbReference type="ARBA" id="ARBA00007072"/>
    </source>
</evidence>
<dbReference type="EMBL" id="JAZGQO010000010">
    <property type="protein sequence ID" value="KAK6176877.1"/>
    <property type="molecule type" value="Genomic_DNA"/>
</dbReference>
<dbReference type="SUPFAM" id="SSF49384">
    <property type="entry name" value="Carbohydrate-binding domain"/>
    <property type="match status" value="1"/>
</dbReference>
<keyword evidence="11" id="KW-0732">Signal</keyword>
<accession>A0AAN8PE35</accession>
<dbReference type="PANTHER" id="PTHR22298">
    <property type="entry name" value="ENDO-1,4-BETA-GLUCANASE"/>
    <property type="match status" value="1"/>
</dbReference>
<dbReference type="Proteomes" id="UP001347796">
    <property type="component" value="Unassembled WGS sequence"/>
</dbReference>
<dbReference type="Gene3D" id="2.60.40.290">
    <property type="match status" value="1"/>
</dbReference>
<dbReference type="InterPro" id="IPR012341">
    <property type="entry name" value="6hp_glycosidase-like_sf"/>
</dbReference>
<evidence type="ECO:0000256" key="5">
    <source>
        <dbReference type="ARBA" id="ARBA00023277"/>
    </source>
</evidence>
<evidence type="ECO:0000256" key="8">
    <source>
        <dbReference type="PROSITE-ProRule" id="PRU10059"/>
    </source>
</evidence>
<keyword evidence="6 8" id="KW-0326">Glycosidase</keyword>
<keyword evidence="5 8" id="KW-0119">Carbohydrate metabolism</keyword>
<feature type="domain" description="Glycoside hydrolase family 9" evidence="12">
    <location>
        <begin position="281"/>
        <end position="698"/>
    </location>
</feature>
<dbReference type="Pfam" id="PF00759">
    <property type="entry name" value="Glyco_hydro_9"/>
    <property type="match status" value="1"/>
</dbReference>
<dbReference type="InterPro" id="IPR001701">
    <property type="entry name" value="Glyco_hydro_9"/>
</dbReference>
<dbReference type="InterPro" id="IPR012291">
    <property type="entry name" value="CBM2_carb-bd_dom_sf"/>
</dbReference>
<evidence type="ECO:0000256" key="1">
    <source>
        <dbReference type="ARBA" id="ARBA00000966"/>
    </source>
</evidence>
<dbReference type="PROSITE" id="PS00592">
    <property type="entry name" value="GH9_2"/>
    <property type="match status" value="1"/>
</dbReference>
<feature type="active site" evidence="9">
    <location>
        <position position="677"/>
    </location>
</feature>
<dbReference type="GO" id="GO:0030247">
    <property type="term" value="F:polysaccharide binding"/>
    <property type="evidence" value="ECO:0007669"/>
    <property type="project" value="InterPro"/>
</dbReference>
<evidence type="ECO:0000256" key="7">
    <source>
        <dbReference type="ARBA" id="ARBA00023326"/>
    </source>
</evidence>
<evidence type="ECO:0000313" key="13">
    <source>
        <dbReference type="EMBL" id="KAK6176877.1"/>
    </source>
</evidence>
<dbReference type="EC" id="3.2.1.4" evidence="10"/>
<dbReference type="InterPro" id="IPR033126">
    <property type="entry name" value="Glyco_hydro_9_Asp/Glu_AS"/>
</dbReference>
<dbReference type="GO" id="GO:0008810">
    <property type="term" value="F:cellulase activity"/>
    <property type="evidence" value="ECO:0007669"/>
    <property type="project" value="UniProtKB-EC"/>
</dbReference>
<gene>
    <name evidence="13" type="ORF">SNE40_015092</name>
</gene>
<dbReference type="InterPro" id="IPR018221">
    <property type="entry name" value="Glyco_hydro_9_His_AS"/>
</dbReference>
<name>A0AAN8PE35_PATCE</name>
<dbReference type="SUPFAM" id="SSF48208">
    <property type="entry name" value="Six-hairpin glycosidases"/>
    <property type="match status" value="1"/>
</dbReference>
<protein>
    <recommendedName>
        <fullName evidence="10">Endoglucanase</fullName>
        <ecNumber evidence="10">3.2.1.4</ecNumber>
    </recommendedName>
</protein>
<reference evidence="13 14" key="1">
    <citation type="submission" date="2024-01" db="EMBL/GenBank/DDBJ databases">
        <title>The genome of the rayed Mediterranean limpet Patella caerulea (Linnaeus, 1758).</title>
        <authorList>
            <person name="Anh-Thu Weber A."/>
            <person name="Halstead-Nussloch G."/>
        </authorList>
    </citation>
    <scope>NUCLEOTIDE SEQUENCE [LARGE SCALE GENOMIC DNA]</scope>
    <source>
        <strain evidence="13">AATW-2023a</strain>
        <tissue evidence="13">Whole specimen</tissue>
    </source>
</reference>
<evidence type="ECO:0000256" key="6">
    <source>
        <dbReference type="ARBA" id="ARBA00023295"/>
    </source>
</evidence>
<comment type="caution">
    <text evidence="13">The sequence shown here is derived from an EMBL/GenBank/DDBJ whole genome shotgun (WGS) entry which is preliminary data.</text>
</comment>
<organism evidence="13 14">
    <name type="scientific">Patella caerulea</name>
    <name type="common">Rayed Mediterranean limpet</name>
    <dbReference type="NCBI Taxonomy" id="87958"/>
    <lineage>
        <taxon>Eukaryota</taxon>
        <taxon>Metazoa</taxon>
        <taxon>Spiralia</taxon>
        <taxon>Lophotrochozoa</taxon>
        <taxon>Mollusca</taxon>
        <taxon>Gastropoda</taxon>
        <taxon>Patellogastropoda</taxon>
        <taxon>Patelloidea</taxon>
        <taxon>Patellidae</taxon>
        <taxon>Patella</taxon>
    </lineage>
</organism>
<feature type="chain" id="PRO_5043048165" description="Endoglucanase" evidence="11">
    <location>
        <begin position="16"/>
        <end position="723"/>
    </location>
</feature>
<dbReference type="InterPro" id="IPR008928">
    <property type="entry name" value="6-hairpin_glycosidase_sf"/>
</dbReference>
<evidence type="ECO:0000256" key="9">
    <source>
        <dbReference type="PROSITE-ProRule" id="PRU10060"/>
    </source>
</evidence>
<evidence type="ECO:0000256" key="4">
    <source>
        <dbReference type="ARBA" id="ARBA00023001"/>
    </source>
</evidence>
<feature type="signal peptide" evidence="11">
    <location>
        <begin position="1"/>
        <end position="15"/>
    </location>
</feature>
<keyword evidence="14" id="KW-1185">Reference proteome</keyword>
<dbReference type="AlphaFoldDB" id="A0AAN8PE35"/>
<keyword evidence="4 10" id="KW-0136">Cellulose degradation</keyword>
<evidence type="ECO:0000256" key="10">
    <source>
        <dbReference type="RuleBase" id="RU361166"/>
    </source>
</evidence>
<keyword evidence="3 8" id="KW-0378">Hydrolase</keyword>
<dbReference type="InterPro" id="IPR008965">
    <property type="entry name" value="CBM2/CBM3_carb-bd_dom_sf"/>
</dbReference>
<sequence>MKPFIVLLLIVTVSAIQDVKITGHWKDGFNGQFCIDVNKELHGWCIHLVFNAAVDTLDIGESEVLETLNNRTEFILKNKNYNADERPGSQLCINFLAHTTGDINPTGKVYEEHLDNKGNDTCGKFMPTTPKTTPGPTLPPGVTTPVPPTFAPGQSGSIPATGPYHVFNDWPEQTRVEGEFQFPAGDGINGWEVNITFAESVTSMELAFADVLKHSADGKVWTVVNKMDKGLYDAGSTVKMRFFAKYTGTKAPDGMAYLMNLGVDSQVLPALLNTGCTKYNYDDVIRKSILFYEAQRSGKLPENNRIPWRGDSGLKDGSDVSVDLTGGWYDAGDHVKFGFPMAYSTAILGYGLLQWRDAYAESGQLDWMYDSIKWPLDYFLKAHTKPEELYVQVGNAGADHGFWGRPEDMKMSRPAYKVDASRPGSDVAHETSAAFAVGYMLYKDKDPAYAAKLKEHATQLYDFGMKHKGRYTDSVSAASGFYSSSNMTDELCWSSLWMYQITNDTKYLTEAEKWFQPGPAWGMSWDDTQAPNQVLLYKFTKKDIYKQAVEETFTYWMPGGTIKYTPKGLAWRLQWGSLRYASNMAFVALMAAEAGINPEKYRAWAMSQIHYALGDTGFSYVIGFGDKYPLRPHHRSASCPWAPAPCSPNTVHRPQPSVHTLYGALVGGPDAGDQYKDTRENYINNEVATDYNAAFQGAAAGLRSLILRKIHPEQLAGTAKCNR</sequence>
<keyword evidence="7 8" id="KW-0624">Polysaccharide degradation</keyword>